<dbReference type="EMBL" id="SHKW01000008">
    <property type="protein sequence ID" value="RZU28947.1"/>
    <property type="molecule type" value="Genomic_DNA"/>
</dbReference>
<reference evidence="1 2" key="1">
    <citation type="submission" date="2019-02" db="EMBL/GenBank/DDBJ databases">
        <title>Genomic Encyclopedia of Archaeal and Bacterial Type Strains, Phase II (KMG-II): from individual species to whole genera.</title>
        <authorList>
            <person name="Goeker M."/>
        </authorList>
    </citation>
    <scope>NUCLEOTIDE SEQUENCE [LARGE SCALE GENOMIC DNA]</scope>
    <source>
        <strain evidence="1 2">DSM 18101</strain>
    </source>
</reference>
<gene>
    <name evidence="1" type="ORF">BDD14_6533</name>
</gene>
<accession>A0A4Q7XX53</accession>
<name>A0A4Q7XX53_9BACT</name>
<evidence type="ECO:0000313" key="2">
    <source>
        <dbReference type="Proteomes" id="UP000292958"/>
    </source>
</evidence>
<dbReference type="InterPro" id="IPR032866">
    <property type="entry name" value="Prok_Ub"/>
</dbReference>
<dbReference type="Proteomes" id="UP000292958">
    <property type="component" value="Unassembled WGS sequence"/>
</dbReference>
<dbReference type="AlphaFoldDB" id="A0A4Q7XX53"/>
<proteinExistence type="predicted"/>
<evidence type="ECO:0000313" key="1">
    <source>
        <dbReference type="EMBL" id="RZU28947.1"/>
    </source>
</evidence>
<comment type="caution">
    <text evidence="1">The sequence shown here is derived from an EMBL/GenBank/DDBJ whole genome shotgun (WGS) entry which is preliminary data.</text>
</comment>
<organism evidence="1 2">
    <name type="scientific">Edaphobacter modestus</name>
    <dbReference type="NCBI Taxonomy" id="388466"/>
    <lineage>
        <taxon>Bacteria</taxon>
        <taxon>Pseudomonadati</taxon>
        <taxon>Acidobacteriota</taxon>
        <taxon>Terriglobia</taxon>
        <taxon>Terriglobales</taxon>
        <taxon>Acidobacteriaceae</taxon>
        <taxon>Edaphobacter</taxon>
    </lineage>
</organism>
<dbReference type="RefSeq" id="WP_130425357.1">
    <property type="nucleotide sequence ID" value="NZ_SHKW01000008.1"/>
</dbReference>
<protein>
    <submittedName>
        <fullName evidence="1">PRTRC genetic system protein C</fullName>
    </submittedName>
</protein>
<dbReference type="Pfam" id="PF14454">
    <property type="entry name" value="Prok_Ub"/>
    <property type="match status" value="1"/>
</dbReference>
<keyword evidence="2" id="KW-1185">Reference proteome</keyword>
<sequence length="68" mass="7709">MALKTVSLPRNFYLDGRKLPSPDESFSIEEVRNHYSGIYPELNNSSYTEEITETEHMVTFSASVGHKG</sequence>
<dbReference type="OrthoDB" id="71754at2"/>